<proteinExistence type="predicted"/>
<dbReference type="EMBL" id="JARTLD010000001">
    <property type="protein sequence ID" value="MED5015699.1"/>
    <property type="molecule type" value="Genomic_DNA"/>
</dbReference>
<feature type="chain" id="PRO_5045136895" evidence="1">
    <location>
        <begin position="35"/>
        <end position="394"/>
    </location>
</feature>
<dbReference type="PANTHER" id="PTHR42754:SF1">
    <property type="entry name" value="LIPOPROTEIN"/>
    <property type="match status" value="1"/>
</dbReference>
<comment type="caution">
    <text evidence="2">The sequence shown here is derived from an EMBL/GenBank/DDBJ whole genome shotgun (WGS) entry which is preliminary data.</text>
</comment>
<feature type="signal peptide" evidence="1">
    <location>
        <begin position="1"/>
        <end position="34"/>
    </location>
</feature>
<organism evidence="2 3">
    <name type="scientific">Paenibacillus chibensis</name>
    <dbReference type="NCBI Taxonomy" id="59846"/>
    <lineage>
        <taxon>Bacteria</taxon>
        <taxon>Bacillati</taxon>
        <taxon>Bacillota</taxon>
        <taxon>Bacilli</taxon>
        <taxon>Bacillales</taxon>
        <taxon>Paenibacillaceae</taxon>
        <taxon>Paenibacillus</taxon>
    </lineage>
</organism>
<dbReference type="RefSeq" id="WP_328274337.1">
    <property type="nucleotide sequence ID" value="NZ_JARTLD010000001.1"/>
</dbReference>
<dbReference type="PANTHER" id="PTHR42754">
    <property type="entry name" value="ENDOGLUCANASE"/>
    <property type="match status" value="1"/>
</dbReference>
<sequence>MRNWKTLSIATSRKLLMAAVSALALFPLSLPVQAESLQPPEMLSYSALQLPEGAVFEHGDHQLTFAAIQDGLVRVTAIGAYGQIKPVSTFSKQNLETITSFQRTKDQGFLLAGGNVVMKIGPTGKAEWKYESPSTDTPGMIRSAVQLQDASSIAAVTAPSETPNASKLKLIHFSASGKVINELEVPGVLFDNVDTLTPLSDGGFALSAESYSEGDKEQIFVAKWKANLQPVWQQRFDPSEDSQNLWITGLTEGSHGDLALAGFYNHPNPDGGYRYLTTGYVMSLRQDGSLKWMQQPDPSLDRSMINDIQPAPEGGYIATGTVNQDWHGMVSKQYVWKLGDDGITVWDKAINRATFNSGLLILPLSNADQKDSALLIGTADGTSTLIKIGYLKQP</sequence>
<evidence type="ECO:0000256" key="1">
    <source>
        <dbReference type="SAM" id="SignalP"/>
    </source>
</evidence>
<name>A0ABU6PLF1_9BACL</name>
<dbReference type="SUPFAM" id="SSF50998">
    <property type="entry name" value="Quinoprotein alcohol dehydrogenase-like"/>
    <property type="match status" value="1"/>
</dbReference>
<gene>
    <name evidence="2" type="ORF">P9847_00085</name>
</gene>
<accession>A0ABU6PLF1</accession>
<keyword evidence="3" id="KW-1185">Reference proteome</keyword>
<dbReference type="InterPro" id="IPR011047">
    <property type="entry name" value="Quinoprotein_ADH-like_sf"/>
</dbReference>
<protein>
    <submittedName>
        <fullName evidence="2">Uncharacterized protein</fullName>
    </submittedName>
</protein>
<reference evidence="2 3" key="1">
    <citation type="submission" date="2023-03" db="EMBL/GenBank/DDBJ databases">
        <title>Bacillus Genome Sequencing.</title>
        <authorList>
            <person name="Dunlap C."/>
        </authorList>
    </citation>
    <scope>NUCLEOTIDE SEQUENCE [LARGE SCALE GENOMIC DNA]</scope>
    <source>
        <strain evidence="2 3">NRS-52</strain>
    </source>
</reference>
<evidence type="ECO:0000313" key="3">
    <source>
        <dbReference type="Proteomes" id="UP001343257"/>
    </source>
</evidence>
<evidence type="ECO:0000313" key="2">
    <source>
        <dbReference type="EMBL" id="MED5015699.1"/>
    </source>
</evidence>
<dbReference type="Proteomes" id="UP001343257">
    <property type="component" value="Unassembled WGS sequence"/>
</dbReference>
<keyword evidence="1" id="KW-0732">Signal</keyword>